<evidence type="ECO:0000256" key="8">
    <source>
        <dbReference type="ARBA" id="ARBA00022989"/>
    </source>
</evidence>
<proteinExistence type="predicted"/>
<evidence type="ECO:0000256" key="6">
    <source>
        <dbReference type="ARBA" id="ARBA00022882"/>
    </source>
</evidence>
<dbReference type="RefSeq" id="WP_148706205.1">
    <property type="nucleotide sequence ID" value="NZ_CP009507.1"/>
</dbReference>
<keyword evidence="5" id="KW-0631">Potassium channel</keyword>
<dbReference type="HOGENOM" id="CLU_011722_1_3_2"/>
<dbReference type="PRINTS" id="PR00169">
    <property type="entry name" value="KCHANNEL"/>
</dbReference>
<feature type="transmembrane region" description="Helical" evidence="12">
    <location>
        <begin position="221"/>
        <end position="241"/>
    </location>
</feature>
<evidence type="ECO:0000313" key="15">
    <source>
        <dbReference type="Proteomes" id="UP000033092"/>
    </source>
</evidence>
<dbReference type="GO" id="GO:0001508">
    <property type="term" value="P:action potential"/>
    <property type="evidence" value="ECO:0007669"/>
    <property type="project" value="TreeGrafter"/>
</dbReference>
<evidence type="ECO:0000256" key="4">
    <source>
        <dbReference type="ARBA" id="ARBA00022692"/>
    </source>
</evidence>
<evidence type="ECO:0000256" key="3">
    <source>
        <dbReference type="ARBA" id="ARBA00022538"/>
    </source>
</evidence>
<evidence type="ECO:0000256" key="7">
    <source>
        <dbReference type="ARBA" id="ARBA00022958"/>
    </source>
</evidence>
<evidence type="ECO:0000256" key="11">
    <source>
        <dbReference type="ARBA" id="ARBA00023303"/>
    </source>
</evidence>
<reference evidence="14 15" key="1">
    <citation type="submission" date="2014-07" db="EMBL/GenBank/DDBJ databases">
        <title>Methanogenic archaea and the global carbon cycle.</title>
        <authorList>
            <person name="Henriksen J.R."/>
            <person name="Luke J."/>
            <person name="Reinhart S."/>
            <person name="Benedict M.N."/>
            <person name="Youngblut N.D."/>
            <person name="Metcalf M.E."/>
            <person name="Whitaker R.J."/>
            <person name="Metcalf W.W."/>
        </authorList>
    </citation>
    <scope>NUCLEOTIDE SEQUENCE [LARGE SCALE GENOMIC DNA]</scope>
    <source>
        <strain evidence="14 15">HI350</strain>
    </source>
</reference>
<keyword evidence="8 12" id="KW-1133">Transmembrane helix</keyword>
<protein>
    <submittedName>
        <fullName evidence="14">Potassium voltage-gated channel subfamily KQT</fullName>
    </submittedName>
</protein>
<keyword evidence="6" id="KW-0851">Voltage-gated channel</keyword>
<dbReference type="SUPFAM" id="SSF81324">
    <property type="entry name" value="Voltage-gated potassium channels"/>
    <property type="match status" value="1"/>
</dbReference>
<dbReference type="KEGG" id="msz:MSSIH_1406"/>
<feature type="transmembrane region" description="Helical" evidence="12">
    <location>
        <begin position="164"/>
        <end position="183"/>
    </location>
</feature>
<evidence type="ECO:0000256" key="1">
    <source>
        <dbReference type="ARBA" id="ARBA00004141"/>
    </source>
</evidence>
<dbReference type="GeneID" id="41605421"/>
<sequence length="279" mass="30849">MPGSVKDKTQNKPPENNWRNTLYTIIFEADTPAGKLFDEVLILTILLSVIVVMLDSVSGIAAVYGGLFHILEWIFTILFTVEYFLRLICVGRPLRYATSFFGIIDLLAILPTYLSLLLPGSRYLLVIRSLRLLRIFRVLKLVQYVGEADLLIKALRASRRKITLFLFAVLNLVVILGSLMYVIEGAESGFTSIPRSIYWAVITLTTVGYGDIVPVTNLGQALASVIMIIGYSIIAVPTGIVTSEITFASKNLNGRVCQNCSFEGHASDAKFCKRCGAEL</sequence>
<dbReference type="PANTHER" id="PTHR11537">
    <property type="entry name" value="VOLTAGE-GATED POTASSIUM CHANNEL"/>
    <property type="match status" value="1"/>
</dbReference>
<dbReference type="Gene3D" id="1.10.287.70">
    <property type="match status" value="1"/>
</dbReference>
<dbReference type="GO" id="GO:0005249">
    <property type="term" value="F:voltage-gated potassium channel activity"/>
    <property type="evidence" value="ECO:0007669"/>
    <property type="project" value="InterPro"/>
</dbReference>
<comment type="subcellular location">
    <subcellularLocation>
        <location evidence="1">Membrane</location>
        <topology evidence="1">Multi-pass membrane protein</topology>
    </subcellularLocation>
</comment>
<name>A0A0E3LAI8_9EURY</name>
<evidence type="ECO:0000313" key="14">
    <source>
        <dbReference type="EMBL" id="AKB32096.1"/>
    </source>
</evidence>
<dbReference type="InterPro" id="IPR005821">
    <property type="entry name" value="Ion_trans_dom"/>
</dbReference>
<evidence type="ECO:0000256" key="5">
    <source>
        <dbReference type="ARBA" id="ARBA00022826"/>
    </source>
</evidence>
<evidence type="ECO:0000256" key="2">
    <source>
        <dbReference type="ARBA" id="ARBA00022448"/>
    </source>
</evidence>
<feature type="transmembrane region" description="Helical" evidence="12">
    <location>
        <begin position="40"/>
        <end position="64"/>
    </location>
</feature>
<keyword evidence="2" id="KW-0813">Transport</keyword>
<evidence type="ECO:0000256" key="12">
    <source>
        <dbReference type="SAM" id="Phobius"/>
    </source>
</evidence>
<dbReference type="PATRIC" id="fig|1434119.4.peg.1783"/>
<evidence type="ECO:0000256" key="10">
    <source>
        <dbReference type="ARBA" id="ARBA00023136"/>
    </source>
</evidence>
<keyword evidence="7" id="KW-0630">Potassium</keyword>
<dbReference type="PANTHER" id="PTHR11537:SF254">
    <property type="entry name" value="POTASSIUM VOLTAGE-GATED CHANNEL PROTEIN SHAB"/>
    <property type="match status" value="1"/>
</dbReference>
<dbReference type="GO" id="GO:0008076">
    <property type="term" value="C:voltage-gated potassium channel complex"/>
    <property type="evidence" value="ECO:0007669"/>
    <property type="project" value="InterPro"/>
</dbReference>
<dbReference type="AlphaFoldDB" id="A0A0E3LAI8"/>
<dbReference type="Proteomes" id="UP000033092">
    <property type="component" value="Chromosome"/>
</dbReference>
<evidence type="ECO:0000256" key="9">
    <source>
        <dbReference type="ARBA" id="ARBA00023065"/>
    </source>
</evidence>
<keyword evidence="9" id="KW-0406">Ion transport</keyword>
<accession>A0A0E3LAI8</accession>
<dbReference type="FunFam" id="1.10.287.70:FF:000164">
    <property type="entry name" value="Voltage-sensitive potassium channel"/>
    <property type="match status" value="1"/>
</dbReference>
<feature type="domain" description="Ion transport" evidence="13">
    <location>
        <begin position="36"/>
        <end position="246"/>
    </location>
</feature>
<keyword evidence="11" id="KW-0407">Ion channel</keyword>
<gene>
    <name evidence="14" type="ORF">MSSIH_1406</name>
</gene>
<dbReference type="Gene3D" id="1.20.120.350">
    <property type="entry name" value="Voltage-gated potassium channels. Chain C"/>
    <property type="match status" value="1"/>
</dbReference>
<dbReference type="Pfam" id="PF00520">
    <property type="entry name" value="Ion_trans"/>
    <property type="match status" value="1"/>
</dbReference>
<dbReference type="EMBL" id="CP009507">
    <property type="protein sequence ID" value="AKB32096.1"/>
    <property type="molecule type" value="Genomic_DNA"/>
</dbReference>
<keyword evidence="4 12" id="KW-0812">Transmembrane</keyword>
<dbReference type="InterPro" id="IPR027359">
    <property type="entry name" value="Volt_channel_dom_sf"/>
</dbReference>
<keyword evidence="10 12" id="KW-0472">Membrane</keyword>
<organism evidence="14 15">
    <name type="scientific">Methanosarcina siciliae HI350</name>
    <dbReference type="NCBI Taxonomy" id="1434119"/>
    <lineage>
        <taxon>Archaea</taxon>
        <taxon>Methanobacteriati</taxon>
        <taxon>Methanobacteriota</taxon>
        <taxon>Stenosarchaea group</taxon>
        <taxon>Methanomicrobia</taxon>
        <taxon>Methanosarcinales</taxon>
        <taxon>Methanosarcinaceae</taxon>
        <taxon>Methanosarcina</taxon>
    </lineage>
</organism>
<dbReference type="InterPro" id="IPR028325">
    <property type="entry name" value="VG_K_chnl"/>
</dbReference>
<keyword evidence="3" id="KW-0633">Potassium transport</keyword>
<evidence type="ECO:0000259" key="13">
    <source>
        <dbReference type="Pfam" id="PF00520"/>
    </source>
</evidence>
<feature type="transmembrane region" description="Helical" evidence="12">
    <location>
        <begin position="70"/>
        <end position="89"/>
    </location>
</feature>